<keyword evidence="2" id="KW-0732">Signal</keyword>
<evidence type="ECO:0000313" key="4">
    <source>
        <dbReference type="Proteomes" id="UP000672657"/>
    </source>
</evidence>
<evidence type="ECO:0000313" key="3">
    <source>
        <dbReference type="EMBL" id="CAG2134010.1"/>
    </source>
</evidence>
<sequence length="336" mass="34478">MRSFSTIGRSMRQSLRTLLMAVAPLTLCGVAGAATATSYPIKPIRLIVPFPAGGPTDAMARLIGQHLSQQLGQPVLVDNRGGAGGTIATEAVAASAPDGYTLLFSTTGTMAINPSLYRSLKVDPIKGFDAVGSVASTTNVLVVPNSLPVSNVRELVALAKQKPGSLTFGSAGNGSSNHLSGELFKSMAGIDIVHVPYKGSAAAFTDLLGGRISMMFDTVSSQVQYIGSGKVKALGVTGPARSDALPKVPTIAESGLPGFDVTIWFGLSAPKGTPPDAVQRLNGELQKVLAQADVKKQLSALGASPMPGTSADFARLIQHDAGKWAPVVKASGATLD</sequence>
<reference evidence="3 4" key="1">
    <citation type="submission" date="2021-03" db="EMBL/GenBank/DDBJ databases">
        <authorList>
            <person name="Peeters C."/>
        </authorList>
    </citation>
    <scope>NUCLEOTIDE SEQUENCE [LARGE SCALE GENOMIC DNA]</scope>
    <source>
        <strain evidence="3 4">LMG 26411</strain>
    </source>
</reference>
<dbReference type="PANTHER" id="PTHR42928">
    <property type="entry name" value="TRICARBOXYLATE-BINDING PROTEIN"/>
    <property type="match status" value="1"/>
</dbReference>
<name>A0ABM8TBX5_9BURK</name>
<dbReference type="InterPro" id="IPR042100">
    <property type="entry name" value="Bug_dom1"/>
</dbReference>
<dbReference type="Gene3D" id="3.40.190.10">
    <property type="entry name" value="Periplasmic binding protein-like II"/>
    <property type="match status" value="1"/>
</dbReference>
<comment type="similarity">
    <text evidence="1">Belongs to the UPF0065 (bug) family.</text>
</comment>
<proteinExistence type="inferred from homology"/>
<dbReference type="Gene3D" id="3.40.190.150">
    <property type="entry name" value="Bordetella uptake gene, domain 1"/>
    <property type="match status" value="1"/>
</dbReference>
<protein>
    <submittedName>
        <fullName evidence="3">Uncharacterized protein</fullName>
    </submittedName>
</protein>
<evidence type="ECO:0000256" key="1">
    <source>
        <dbReference type="ARBA" id="ARBA00006987"/>
    </source>
</evidence>
<accession>A0ABM8TBX5</accession>
<organism evidence="3 4">
    <name type="scientific">Cupriavidus numazuensis</name>
    <dbReference type="NCBI Taxonomy" id="221992"/>
    <lineage>
        <taxon>Bacteria</taxon>
        <taxon>Pseudomonadati</taxon>
        <taxon>Pseudomonadota</taxon>
        <taxon>Betaproteobacteria</taxon>
        <taxon>Burkholderiales</taxon>
        <taxon>Burkholderiaceae</taxon>
        <taxon>Cupriavidus</taxon>
    </lineage>
</organism>
<gene>
    <name evidence="3" type="ORF">LMG26411_00909</name>
</gene>
<dbReference type="InterPro" id="IPR005064">
    <property type="entry name" value="BUG"/>
</dbReference>
<feature type="signal peptide" evidence="2">
    <location>
        <begin position="1"/>
        <end position="33"/>
    </location>
</feature>
<dbReference type="PIRSF" id="PIRSF017082">
    <property type="entry name" value="YflP"/>
    <property type="match status" value="1"/>
</dbReference>
<dbReference type="EMBL" id="CAJPVI010000003">
    <property type="protein sequence ID" value="CAG2134010.1"/>
    <property type="molecule type" value="Genomic_DNA"/>
</dbReference>
<comment type="caution">
    <text evidence="3">The sequence shown here is derived from an EMBL/GenBank/DDBJ whole genome shotgun (WGS) entry which is preliminary data.</text>
</comment>
<dbReference type="PANTHER" id="PTHR42928:SF5">
    <property type="entry name" value="BLR1237 PROTEIN"/>
    <property type="match status" value="1"/>
</dbReference>
<evidence type="ECO:0000256" key="2">
    <source>
        <dbReference type="SAM" id="SignalP"/>
    </source>
</evidence>
<feature type="chain" id="PRO_5045586647" evidence="2">
    <location>
        <begin position="34"/>
        <end position="336"/>
    </location>
</feature>
<dbReference type="SUPFAM" id="SSF53850">
    <property type="entry name" value="Periplasmic binding protein-like II"/>
    <property type="match status" value="1"/>
</dbReference>
<keyword evidence="4" id="KW-1185">Reference proteome</keyword>
<dbReference type="Proteomes" id="UP000672657">
    <property type="component" value="Unassembled WGS sequence"/>
</dbReference>
<dbReference type="CDD" id="cd13578">
    <property type="entry name" value="PBP2_Bug27"/>
    <property type="match status" value="1"/>
</dbReference>
<dbReference type="Pfam" id="PF03401">
    <property type="entry name" value="TctC"/>
    <property type="match status" value="1"/>
</dbReference>